<dbReference type="Proteomes" id="UP000001646">
    <property type="component" value="Unplaced"/>
</dbReference>
<feature type="region of interest" description="Disordered" evidence="2">
    <location>
        <begin position="129"/>
        <end position="160"/>
    </location>
</feature>
<evidence type="ECO:0000313" key="4">
    <source>
        <dbReference type="Proteomes" id="UP000001646"/>
    </source>
</evidence>
<dbReference type="AlphaFoldDB" id="A0A803TWV9"/>
<keyword evidence="4" id="KW-1185">Reference proteome</keyword>
<dbReference type="GO" id="GO:0009966">
    <property type="term" value="P:regulation of signal transduction"/>
    <property type="evidence" value="ECO:0007669"/>
    <property type="project" value="InterPro"/>
</dbReference>
<dbReference type="InterPro" id="IPR038511">
    <property type="entry name" value="TAP42/TAP46-like_sf"/>
</dbReference>
<feature type="compositionally biased region" description="Acidic residues" evidence="2">
    <location>
        <begin position="135"/>
        <end position="146"/>
    </location>
</feature>
<dbReference type="Bgee" id="ENSACAG00000009094">
    <property type="expression patterns" value="Expressed in kidney and 10 other cell types or tissues"/>
</dbReference>
<dbReference type="FunFam" id="1.25.40.540:FF:000003">
    <property type="entry name" value="Immunoglobulin (CD79A)-binding protein 1"/>
    <property type="match status" value="1"/>
</dbReference>
<dbReference type="Pfam" id="PF04177">
    <property type="entry name" value="TAP42"/>
    <property type="match status" value="1"/>
</dbReference>
<dbReference type="GO" id="GO:0005829">
    <property type="term" value="C:cytosol"/>
    <property type="evidence" value="ECO:0000318"/>
    <property type="project" value="GO_Central"/>
</dbReference>
<dbReference type="Gene3D" id="1.25.40.540">
    <property type="entry name" value="TAP42-like family"/>
    <property type="match status" value="1"/>
</dbReference>
<dbReference type="PANTHER" id="PTHR10933">
    <property type="entry name" value="IMMUNOGLOBULIN-BINDING PROTEIN 1"/>
    <property type="match status" value="1"/>
</dbReference>
<evidence type="ECO:0000256" key="1">
    <source>
        <dbReference type="ARBA" id="ARBA00034730"/>
    </source>
</evidence>
<dbReference type="Ensembl" id="ENSACAT00000050391.1">
    <property type="protein sequence ID" value="ENSACAP00000039699.1"/>
    <property type="gene ID" value="ENSACAG00000009094.3"/>
</dbReference>
<name>A0A803TWV9_ANOCA</name>
<accession>A0A803TWV9</accession>
<comment type="similarity">
    <text evidence="1">Belongs to the IGBP1/TAP42 family.</text>
</comment>
<reference evidence="3" key="2">
    <citation type="submission" date="2025-08" db="UniProtKB">
        <authorList>
            <consortium name="Ensembl"/>
        </authorList>
    </citation>
    <scope>IDENTIFICATION</scope>
</reference>
<evidence type="ECO:0000313" key="3">
    <source>
        <dbReference type="Ensembl" id="ENSACAP00000039699.1"/>
    </source>
</evidence>
<organism evidence="3 4">
    <name type="scientific">Anolis carolinensis</name>
    <name type="common">Green anole</name>
    <name type="synonym">American chameleon</name>
    <dbReference type="NCBI Taxonomy" id="28377"/>
    <lineage>
        <taxon>Eukaryota</taxon>
        <taxon>Metazoa</taxon>
        <taxon>Chordata</taxon>
        <taxon>Craniata</taxon>
        <taxon>Vertebrata</taxon>
        <taxon>Euteleostomi</taxon>
        <taxon>Lepidosauria</taxon>
        <taxon>Squamata</taxon>
        <taxon>Bifurcata</taxon>
        <taxon>Unidentata</taxon>
        <taxon>Episquamata</taxon>
        <taxon>Toxicofera</taxon>
        <taxon>Iguania</taxon>
        <taxon>Dactyloidae</taxon>
        <taxon>Anolis</taxon>
    </lineage>
</organism>
<dbReference type="GO" id="GO:0051721">
    <property type="term" value="F:protein phosphatase 2A binding"/>
    <property type="evidence" value="ECO:0000318"/>
    <property type="project" value="GO_Central"/>
</dbReference>
<dbReference type="PANTHER" id="PTHR10933:SF9">
    <property type="entry name" value="IMMUNOGLOBULIN-BINDING PROTEIN 1"/>
    <property type="match status" value="1"/>
</dbReference>
<dbReference type="GeneTree" id="ENSGT00390000002414"/>
<reference evidence="3" key="1">
    <citation type="submission" date="2009-12" db="EMBL/GenBank/DDBJ databases">
        <title>The Genome Sequence of Anolis carolinensis (Green Anole Lizard).</title>
        <authorList>
            <consortium name="The Genome Sequencing Platform"/>
            <person name="Di Palma F."/>
            <person name="Alfoldi J."/>
            <person name="Heiman D."/>
            <person name="Young S."/>
            <person name="Grabherr M."/>
            <person name="Johnson J."/>
            <person name="Lander E.S."/>
            <person name="Lindblad-Toh K."/>
        </authorList>
    </citation>
    <scope>NUCLEOTIDE SEQUENCE [LARGE SCALE GENOMIC DNA]</scope>
    <source>
        <strain evidence="3">JBL SC #1</strain>
    </source>
</reference>
<feature type="compositionally biased region" description="Gly residues" evidence="2">
    <location>
        <begin position="359"/>
        <end position="370"/>
    </location>
</feature>
<evidence type="ECO:0000256" key="2">
    <source>
        <dbReference type="SAM" id="MobiDB-lite"/>
    </source>
</evidence>
<gene>
    <name evidence="3" type="primary">igbp1</name>
</gene>
<sequence>MAAPEEDPEPLRLPELLERGWRLLEEAEGGAEGAGGPAELQRKVQAGIAALEQAQRGVEALELFSGNEELEEVASLDLRFLLVPALLGSLVLKQSPSKARLEQLGRARALFLRFLRQCKAYGLLGPRQRLPREEGEGEAEEQEEGEGEHGRPSSSSASDQATLLDMATLRREKIDRYKAKKDLEAQLEVLRPAVEEGRAEEEQVRHFYLLQIQRWVAISLEEVEAIDREKALLDRRGGLKQVGSRHTGGGGIEGEVGPLPLVVCLFMCPPPICPAGSVPRAPRSPPEAPRHEALHPHPGCGPGKGLRGWLPKPGHHDGGRLVRTAPEARGLAGSGPQAEALSRSGRGSAAGRGREGGGRGRGGRGGGGPAEGPAVGRLEGLAPAGLRQPEEHGLRRSPQRGHGRAGGGGALFPIAFSLGSCCRLPFCYLRSQIKCLALFVGPAVVSSCHISLSRKNQWQCGEASAPIVVSPVVACCCYYYVYL</sequence>
<dbReference type="InterPro" id="IPR007304">
    <property type="entry name" value="TAP46-like"/>
</dbReference>
<feature type="region of interest" description="Disordered" evidence="2">
    <location>
        <begin position="277"/>
        <end position="377"/>
    </location>
</feature>
<reference evidence="3" key="3">
    <citation type="submission" date="2025-09" db="UniProtKB">
        <authorList>
            <consortium name="Ensembl"/>
        </authorList>
    </citation>
    <scope>IDENTIFICATION</scope>
</reference>
<dbReference type="InParanoid" id="A0A803TWV9"/>
<evidence type="ECO:0008006" key="5">
    <source>
        <dbReference type="Google" id="ProtNLM"/>
    </source>
</evidence>
<proteinExistence type="inferred from homology"/>
<protein>
    <recommendedName>
        <fullName evidence="5">Immunoglobulin binding protein 1</fullName>
    </recommendedName>
</protein>
<dbReference type="GO" id="GO:0035303">
    <property type="term" value="P:regulation of dephosphorylation"/>
    <property type="evidence" value="ECO:0000318"/>
    <property type="project" value="GO_Central"/>
</dbReference>